<comment type="caution">
    <text evidence="2">The sequence shown here is derived from an EMBL/GenBank/DDBJ whole genome shotgun (WGS) entry which is preliminary data.</text>
</comment>
<dbReference type="EMBL" id="JAGDYM010000005">
    <property type="protein sequence ID" value="MBO1901367.1"/>
    <property type="molecule type" value="Genomic_DNA"/>
</dbReference>
<feature type="domain" description="Thioredoxin" evidence="1">
    <location>
        <begin position="58"/>
        <end position="138"/>
    </location>
</feature>
<dbReference type="Pfam" id="PF00085">
    <property type="entry name" value="Thioredoxin"/>
    <property type="match status" value="1"/>
</dbReference>
<accession>A0A939MM77</accession>
<sequence>MTPIAALGLVLALLAVAAVVGWLLARRGPRVRALDAGDGGEGIDPHEFGAEEFGLTGTVVQFSTVYCTRCPATRRTISQLVEHRPGVDFVHVDVTDQPDLASKYRLTQTPTVLILDGAGVARTRLSGTIDRATLTRELDTTIGGTR</sequence>
<evidence type="ECO:0000313" key="3">
    <source>
        <dbReference type="Proteomes" id="UP000664382"/>
    </source>
</evidence>
<dbReference type="Proteomes" id="UP000664382">
    <property type="component" value="Unassembled WGS sequence"/>
</dbReference>
<dbReference type="InterPro" id="IPR013766">
    <property type="entry name" value="Thioredoxin_domain"/>
</dbReference>
<dbReference type="AlphaFoldDB" id="A0A939MM77"/>
<proteinExistence type="predicted"/>
<gene>
    <name evidence="2" type="ORF">J4H92_05325</name>
</gene>
<evidence type="ECO:0000259" key="1">
    <source>
        <dbReference type="Pfam" id="PF00085"/>
    </source>
</evidence>
<reference evidence="2" key="1">
    <citation type="submission" date="2021-03" db="EMBL/GenBank/DDBJ databases">
        <title>Leucobacter chromiisoli sp. nov., isolated from chromium-containing soil of chemical plant.</title>
        <authorList>
            <person name="Xu Z."/>
        </authorList>
    </citation>
    <scope>NUCLEOTIDE SEQUENCE</scope>
    <source>
        <strain evidence="2">S27</strain>
    </source>
</reference>
<evidence type="ECO:0000313" key="2">
    <source>
        <dbReference type="EMBL" id="MBO1901367.1"/>
    </source>
</evidence>
<dbReference type="Gene3D" id="3.40.30.10">
    <property type="entry name" value="Glutaredoxin"/>
    <property type="match status" value="1"/>
</dbReference>
<dbReference type="SUPFAM" id="SSF52833">
    <property type="entry name" value="Thioredoxin-like"/>
    <property type="match status" value="1"/>
</dbReference>
<dbReference type="InterPro" id="IPR036249">
    <property type="entry name" value="Thioredoxin-like_sf"/>
</dbReference>
<name>A0A939MM77_9MICO</name>
<organism evidence="2 3">
    <name type="scientific">Leucobacter weissii</name>
    <dbReference type="NCBI Taxonomy" id="1983706"/>
    <lineage>
        <taxon>Bacteria</taxon>
        <taxon>Bacillati</taxon>
        <taxon>Actinomycetota</taxon>
        <taxon>Actinomycetes</taxon>
        <taxon>Micrococcales</taxon>
        <taxon>Microbacteriaceae</taxon>
        <taxon>Leucobacter</taxon>
    </lineage>
</organism>
<protein>
    <submittedName>
        <fullName evidence="2">Thioredoxin family protein</fullName>
    </submittedName>
</protein>
<keyword evidence="3" id="KW-1185">Reference proteome</keyword>
<dbReference type="RefSeq" id="WP_208096884.1">
    <property type="nucleotide sequence ID" value="NZ_JAGDYM010000005.1"/>
</dbReference>
<dbReference type="CDD" id="cd02947">
    <property type="entry name" value="TRX_family"/>
    <property type="match status" value="1"/>
</dbReference>